<protein>
    <submittedName>
        <fullName evidence="1">Uncharacterized protein</fullName>
    </submittedName>
</protein>
<dbReference type="Proteomes" id="UP001054837">
    <property type="component" value="Unassembled WGS sequence"/>
</dbReference>
<name>A0AAV4R7U7_9ARAC</name>
<accession>A0AAV4R7U7</accession>
<gene>
    <name evidence="1" type="ORF">CDAR_64201</name>
</gene>
<evidence type="ECO:0000313" key="1">
    <source>
        <dbReference type="EMBL" id="GIY16325.1"/>
    </source>
</evidence>
<dbReference type="EMBL" id="BPLQ01005675">
    <property type="protein sequence ID" value="GIY16325.1"/>
    <property type="molecule type" value="Genomic_DNA"/>
</dbReference>
<sequence length="165" mass="18525">MRMTFMWTRLSPSCMAYMKRGQSFPIEDLEGGWNTRDFSSAMQKNSKKKKNDAWSINNIYNDVNKIFSLCCRKKNRYVSDGMSLSGGMFLFRPFEKGTVPPAVYPVIVGPLKGTFCDNRGYSGSENAPGINEGDKAALLTVNGFESTSRAFSQTILIEARVFLLQ</sequence>
<keyword evidence="2" id="KW-1185">Reference proteome</keyword>
<dbReference type="AlphaFoldDB" id="A0AAV4R7U7"/>
<organism evidence="1 2">
    <name type="scientific">Caerostris darwini</name>
    <dbReference type="NCBI Taxonomy" id="1538125"/>
    <lineage>
        <taxon>Eukaryota</taxon>
        <taxon>Metazoa</taxon>
        <taxon>Ecdysozoa</taxon>
        <taxon>Arthropoda</taxon>
        <taxon>Chelicerata</taxon>
        <taxon>Arachnida</taxon>
        <taxon>Araneae</taxon>
        <taxon>Araneomorphae</taxon>
        <taxon>Entelegynae</taxon>
        <taxon>Araneoidea</taxon>
        <taxon>Araneidae</taxon>
        <taxon>Caerostris</taxon>
    </lineage>
</organism>
<reference evidence="1 2" key="1">
    <citation type="submission" date="2021-06" db="EMBL/GenBank/DDBJ databases">
        <title>Caerostris darwini draft genome.</title>
        <authorList>
            <person name="Kono N."/>
            <person name="Arakawa K."/>
        </authorList>
    </citation>
    <scope>NUCLEOTIDE SEQUENCE [LARGE SCALE GENOMIC DNA]</scope>
</reference>
<evidence type="ECO:0000313" key="2">
    <source>
        <dbReference type="Proteomes" id="UP001054837"/>
    </source>
</evidence>
<comment type="caution">
    <text evidence="1">The sequence shown here is derived from an EMBL/GenBank/DDBJ whole genome shotgun (WGS) entry which is preliminary data.</text>
</comment>
<proteinExistence type="predicted"/>